<proteinExistence type="predicted"/>
<sequence>MRVRSLLLATVLILLTTTGFLTVRHQLVPTANALPPANGVVLADSGYANLRPCAFHDDERCKPTLQPANGHQLIVWCAVTPFSGENSRLYGLGDYPLPGWFMVTDPMSSTTGFIHITLVHLLRAVPWCADQEGEVARTAPPVTSTPPYEGVPDPKAPEMINSHLVLPLSRSAGGGSWHAVKLRNYQSETNVVVRCHTDDTVVRTLSVHTDANGSASAEQGCYFVGDGGHWAETGIVQANPDTSGPAAAPTVTLAKGAVRERAFWYRVTVAGYPPNTDLSVLCHDTASPAGFRQFKLRTGADGRATAENGCFSGDGPDHWVTVGGVTSNHVAWGAASATGAPATTASRATDPPPPTMGSLSIGWSSAHPSWITITTRGLGSGTYDYTCHFGSGGDRTFKVTVSADPQTFDNGNTCYDQIPGDTVWLTIGSARSNTLTVAGPPPPPPPAQPTGRSETVGGVTHTWTNYTNAGGTAGPVIPAHQTVLVSCKTTGFRVANGNTWWYRIASPGWDNRFYASSDAFYNNGQTSGSLVGTPWVDPAVPDC</sequence>
<gene>
    <name evidence="2" type="ORF">Pma05_83710</name>
</gene>
<feature type="region of interest" description="Disordered" evidence="1">
    <location>
        <begin position="436"/>
        <end position="456"/>
    </location>
</feature>
<dbReference type="Proteomes" id="UP000621500">
    <property type="component" value="Unassembled WGS sequence"/>
</dbReference>
<evidence type="ECO:0000313" key="2">
    <source>
        <dbReference type="EMBL" id="GIH01799.1"/>
    </source>
</evidence>
<dbReference type="RefSeq" id="WP_203863015.1">
    <property type="nucleotide sequence ID" value="NZ_BAAAZQ010000049.1"/>
</dbReference>
<accession>A0ABQ4F4G1</accession>
<reference evidence="2 3" key="1">
    <citation type="submission" date="2021-01" db="EMBL/GenBank/DDBJ databases">
        <title>Whole genome shotgun sequence of Plantactinospora mayteni NBRC 109088.</title>
        <authorList>
            <person name="Komaki H."/>
            <person name="Tamura T."/>
        </authorList>
    </citation>
    <scope>NUCLEOTIDE SEQUENCE [LARGE SCALE GENOMIC DNA]</scope>
    <source>
        <strain evidence="2 3">NBRC 109088</strain>
    </source>
</reference>
<evidence type="ECO:0000313" key="3">
    <source>
        <dbReference type="Proteomes" id="UP000621500"/>
    </source>
</evidence>
<organism evidence="2 3">
    <name type="scientific">Plantactinospora mayteni</name>
    <dbReference type="NCBI Taxonomy" id="566021"/>
    <lineage>
        <taxon>Bacteria</taxon>
        <taxon>Bacillati</taxon>
        <taxon>Actinomycetota</taxon>
        <taxon>Actinomycetes</taxon>
        <taxon>Micromonosporales</taxon>
        <taxon>Micromonosporaceae</taxon>
        <taxon>Plantactinospora</taxon>
    </lineage>
</organism>
<name>A0ABQ4F4G1_9ACTN</name>
<feature type="compositionally biased region" description="Pro residues" evidence="1">
    <location>
        <begin position="439"/>
        <end position="448"/>
    </location>
</feature>
<protein>
    <recommendedName>
        <fullName evidence="4">SH3 domain-containing protein</fullName>
    </recommendedName>
</protein>
<dbReference type="EMBL" id="BONX01000086">
    <property type="protein sequence ID" value="GIH01799.1"/>
    <property type="molecule type" value="Genomic_DNA"/>
</dbReference>
<evidence type="ECO:0008006" key="4">
    <source>
        <dbReference type="Google" id="ProtNLM"/>
    </source>
</evidence>
<comment type="caution">
    <text evidence="2">The sequence shown here is derived from an EMBL/GenBank/DDBJ whole genome shotgun (WGS) entry which is preliminary data.</text>
</comment>
<keyword evidence="3" id="KW-1185">Reference proteome</keyword>
<evidence type="ECO:0000256" key="1">
    <source>
        <dbReference type="SAM" id="MobiDB-lite"/>
    </source>
</evidence>